<sequence>MKEAPPEVWDVNWGQVAQEERTVRADAYTCELAFWIEKISGYPHTTEIRETKIQLDVPLFSQIFVDIKNDLCRIVNLVGENGSCLFRKCF</sequence>
<gene>
    <name evidence="1" type="ordered locus">Psta_3437</name>
</gene>
<keyword evidence="2" id="KW-1185">Reference proteome</keyword>
<name>D2QY23_PIRSD</name>
<accession>D2QY23</accession>
<organism evidence="1 2">
    <name type="scientific">Pirellula staleyi (strain ATCC 27377 / DSM 6068 / ICPB 4128)</name>
    <name type="common">Pirella staleyi</name>
    <dbReference type="NCBI Taxonomy" id="530564"/>
    <lineage>
        <taxon>Bacteria</taxon>
        <taxon>Pseudomonadati</taxon>
        <taxon>Planctomycetota</taxon>
        <taxon>Planctomycetia</taxon>
        <taxon>Pirellulales</taxon>
        <taxon>Pirellulaceae</taxon>
        <taxon>Pirellula</taxon>
    </lineage>
</organism>
<evidence type="ECO:0000313" key="1">
    <source>
        <dbReference type="EMBL" id="ADB18100.1"/>
    </source>
</evidence>
<dbReference type="EMBL" id="CP001848">
    <property type="protein sequence ID" value="ADB18100.1"/>
    <property type="molecule type" value="Genomic_DNA"/>
</dbReference>
<dbReference type="STRING" id="530564.Psta_3437"/>
<proteinExistence type="predicted"/>
<dbReference type="AlphaFoldDB" id="D2QY23"/>
<evidence type="ECO:0000313" key="2">
    <source>
        <dbReference type="Proteomes" id="UP000001887"/>
    </source>
</evidence>
<dbReference type="KEGG" id="psl:Psta_3437"/>
<dbReference type="HOGENOM" id="CLU_2438241_0_0_0"/>
<reference evidence="1 2" key="1">
    <citation type="journal article" date="2009" name="Stand. Genomic Sci.">
        <title>Complete genome sequence of Pirellula staleyi type strain (ATCC 27377).</title>
        <authorList>
            <person name="Clum A."/>
            <person name="Tindall B.J."/>
            <person name="Sikorski J."/>
            <person name="Ivanova N."/>
            <person name="Mavrommatis K."/>
            <person name="Lucas S."/>
            <person name="Glavina del Rio T."/>
            <person name="Nolan M."/>
            <person name="Chen F."/>
            <person name="Tice H."/>
            <person name="Pitluck S."/>
            <person name="Cheng J.F."/>
            <person name="Chertkov O."/>
            <person name="Brettin T."/>
            <person name="Han C."/>
            <person name="Detter J.C."/>
            <person name="Kuske C."/>
            <person name="Bruce D."/>
            <person name="Goodwin L."/>
            <person name="Ovchinikova G."/>
            <person name="Pati A."/>
            <person name="Mikhailova N."/>
            <person name="Chen A."/>
            <person name="Palaniappan K."/>
            <person name="Land M."/>
            <person name="Hauser L."/>
            <person name="Chang Y.J."/>
            <person name="Jeffries C.D."/>
            <person name="Chain P."/>
            <person name="Rohde M."/>
            <person name="Goker M."/>
            <person name="Bristow J."/>
            <person name="Eisen J.A."/>
            <person name="Markowitz V."/>
            <person name="Hugenholtz P."/>
            <person name="Kyrpides N.C."/>
            <person name="Klenk H.P."/>
            <person name="Lapidus A."/>
        </authorList>
    </citation>
    <scope>NUCLEOTIDE SEQUENCE [LARGE SCALE GENOMIC DNA]</scope>
    <source>
        <strain evidence="2">ATCC 27377 / DSM 6068 / ICPB 4128</strain>
    </source>
</reference>
<dbReference type="Proteomes" id="UP000001887">
    <property type="component" value="Chromosome"/>
</dbReference>
<protein>
    <submittedName>
        <fullName evidence="1">Uncharacterized protein</fullName>
    </submittedName>
</protein>